<sequence>MNTTSTWLHTLHTGTFSALGSVIRALRIYLLPFALAAIASSLWLMVISLVTEATGSALLVVVLVILPGVIPMCLSRRERRRHWHEYALVWLFFITAVPLYGAILLIAGYGIVMARAWRRQWPHPLQDEED</sequence>
<evidence type="ECO:0008006" key="4">
    <source>
        <dbReference type="Google" id="ProtNLM"/>
    </source>
</evidence>
<keyword evidence="1" id="KW-0472">Membrane</keyword>
<keyword evidence="1" id="KW-0812">Transmembrane</keyword>
<proteinExistence type="predicted"/>
<evidence type="ECO:0000313" key="3">
    <source>
        <dbReference type="Proteomes" id="UP001055868"/>
    </source>
</evidence>
<organism evidence="2 3">
    <name type="scientific">Brachybacterium kimchii</name>
    <dbReference type="NCBI Taxonomy" id="2942909"/>
    <lineage>
        <taxon>Bacteria</taxon>
        <taxon>Bacillati</taxon>
        <taxon>Actinomycetota</taxon>
        <taxon>Actinomycetes</taxon>
        <taxon>Micrococcales</taxon>
        <taxon>Dermabacteraceae</taxon>
        <taxon>Brachybacterium</taxon>
    </lineage>
</organism>
<feature type="transmembrane region" description="Helical" evidence="1">
    <location>
        <begin position="56"/>
        <end position="74"/>
    </location>
</feature>
<evidence type="ECO:0000313" key="2">
    <source>
        <dbReference type="EMBL" id="UQN30469.1"/>
    </source>
</evidence>
<protein>
    <recommendedName>
        <fullName evidence="4">DUF805 domain-containing protein</fullName>
    </recommendedName>
</protein>
<reference evidence="2" key="1">
    <citation type="submission" date="2022-05" db="EMBL/GenBank/DDBJ databases">
        <title>Genomic analysis of Brachybacterium sp. CBA3104.</title>
        <authorList>
            <person name="Roh S.W."/>
            <person name="Kim Y.B."/>
            <person name="Kim Y."/>
        </authorList>
    </citation>
    <scope>NUCLEOTIDE SEQUENCE</scope>
    <source>
        <strain evidence="2">CBA3104</strain>
    </source>
</reference>
<gene>
    <name evidence="2" type="ORF">M4486_03765</name>
</gene>
<feature type="transmembrane region" description="Helical" evidence="1">
    <location>
        <begin position="86"/>
        <end position="112"/>
    </location>
</feature>
<name>A0ABY4NAS0_9MICO</name>
<dbReference type="Proteomes" id="UP001055868">
    <property type="component" value="Chromosome"/>
</dbReference>
<keyword evidence="3" id="KW-1185">Reference proteome</keyword>
<evidence type="ECO:0000256" key="1">
    <source>
        <dbReference type="SAM" id="Phobius"/>
    </source>
</evidence>
<dbReference type="EMBL" id="CP097218">
    <property type="protein sequence ID" value="UQN30469.1"/>
    <property type="molecule type" value="Genomic_DNA"/>
</dbReference>
<dbReference type="RefSeq" id="WP_239202195.1">
    <property type="nucleotide sequence ID" value="NZ_CP097218.1"/>
</dbReference>
<feature type="transmembrane region" description="Helical" evidence="1">
    <location>
        <begin position="28"/>
        <end position="50"/>
    </location>
</feature>
<accession>A0ABY4NAS0</accession>
<keyword evidence="1" id="KW-1133">Transmembrane helix</keyword>